<gene>
    <name evidence="1" type="primary">MGF 300-4L</name>
</gene>
<organismHost>
    <name type="scientific">Potamochoerus larvatus</name>
    <name type="common">Bushpig</name>
    <dbReference type="NCBI Taxonomy" id="273792"/>
</organismHost>
<dbReference type="Proteomes" id="UP000105860">
    <property type="component" value="Segment"/>
</dbReference>
<sequence length="331" mass="39569">MLSLFNIALKALTLKKSDEFLKRDKEILTRLGLCCKNYIIIDKCSECGNICSNGQQHGDTCININYLLIYAVKRDNYMLAYRLLSWGANETFANHFRRPLPHLKPLIPKKELTPKDIKQLAYEHFHSDSELITIFEVFRRCRNINDCLEFFYKKNIEFEIYFARLHVYSKTFYKKSWYWFCIFMAVKHSMNQALNKIIKTFVPTFYHKTTLNLVLFLSACFYENVEWMKSFFYKENKKIQKRMLNYGMEWAATHGKVWTFICCYTLGGTASLEMYQKAYQNERFMIMALCSYLANIQINNPWAGLNPYMMVENKEKFLPLKFSEETQYFYI</sequence>
<name>A0A0C5AYU1_ASF</name>
<reference evidence="1 2" key="1">
    <citation type="journal article" date="2015" name="Virus Genes">
        <title>Comparative analysis of the complete genome sequences of Kenyan African swine fever virus isolates within p72 genotypes IX and X.</title>
        <authorList>
            <person name="Bishop R.P."/>
            <person name="Fleischauer C."/>
            <person name="de Villiers E.P."/>
            <person name="Okoth E.A."/>
            <person name="Arias M."/>
            <person name="Gallardo C."/>
            <person name="Upton C."/>
        </authorList>
    </citation>
    <scope>NUCLEOTIDE SEQUENCE [LARGE SCALE GENOMIC DNA]</scope>
    <source>
        <strain evidence="1">Ken05/Tk1</strain>
    </source>
</reference>
<accession>A0A0C5AYU1</accession>
<organismHost>
    <name type="scientific">Ornithodoros moubata</name>
    <name type="common">Soft tick</name>
    <name type="synonym">Argasid tick</name>
    <dbReference type="NCBI Taxonomy" id="6938"/>
</organismHost>
<organism evidence="1 2">
    <name type="scientific">African swine fever virus</name>
    <name type="common">ASFV</name>
    <dbReference type="NCBI Taxonomy" id="10497"/>
    <lineage>
        <taxon>Viruses</taxon>
        <taxon>Varidnaviria</taxon>
        <taxon>Bamfordvirae</taxon>
        <taxon>Nucleocytoviricota</taxon>
        <taxon>Pokkesviricetes</taxon>
        <taxon>Asfuvirales</taxon>
        <taxon>Asfarviridae</taxon>
        <taxon>Asfivirus</taxon>
        <taxon>Asfivirus haemorrhagiae</taxon>
    </lineage>
</organism>
<protein>
    <submittedName>
        <fullName evidence="1">MGF 300-4L</fullName>
    </submittedName>
</protein>
<evidence type="ECO:0000313" key="2">
    <source>
        <dbReference type="Proteomes" id="UP000105860"/>
    </source>
</evidence>
<organismHost>
    <name type="scientific">Sus scrofa</name>
    <name type="common">Pig</name>
    <dbReference type="NCBI Taxonomy" id="9823"/>
</organismHost>
<dbReference type="RefSeq" id="YP_009702752.1">
    <property type="nucleotide sequence ID" value="NC_044945.1"/>
</dbReference>
<dbReference type="EMBL" id="KM111294">
    <property type="protein sequence ID" value="AJL34032.1"/>
    <property type="molecule type" value="Genomic_DNA"/>
</dbReference>
<evidence type="ECO:0000313" key="1">
    <source>
        <dbReference type="EMBL" id="AJL34032.1"/>
    </source>
</evidence>
<dbReference type="GeneID" id="41901557"/>
<organismHost>
    <name type="scientific">Ornithodoros</name>
    <name type="common">relapsing fever ticks</name>
    <dbReference type="NCBI Taxonomy" id="6937"/>
</organismHost>
<dbReference type="KEGG" id="vg:41901557"/>
<organismHost>
    <name type="scientific">Phacochoerus aethiopicus</name>
    <name type="common">Warthog</name>
    <dbReference type="NCBI Taxonomy" id="85517"/>
</organismHost>
<organismHost>
    <name type="scientific">Phacochoerus africanus</name>
    <name type="common">Warthog</name>
    <dbReference type="NCBI Taxonomy" id="41426"/>
</organismHost>
<proteinExistence type="predicted"/>